<gene>
    <name evidence="1" type="ORF">L6164_036411</name>
</gene>
<sequence>MVTVKKMKEKTETLDFIPGYSEVKIRDLPQDVLKCDEEKSLFSQALASMSRVLPQAKAVVMGFYEELDPPLFVEDMKSKLQSLLYVGFLTVTLPLPPAPRSISDGTGCLPWLDKHGAKSVAYVSFGTTVAPPPHELVAVAEALEESGVPFLWSLREDLKGFLPNAFLEKPNMDGKIVAWAPQSQVLAHDAIGVCVTHCGCSSVNESVANGVPMICRPYFGDQAMAARMVEDSWGIGVRIEGGVFTKNGLLKSLRLILVHEDGKKIRENAQVIRRIVRDAAGPDGRAARDFKTLVEITS</sequence>
<dbReference type="Proteomes" id="UP000828941">
    <property type="component" value="Chromosome 14"/>
</dbReference>
<keyword evidence="2" id="KW-1185">Reference proteome</keyword>
<reference evidence="1 2" key="1">
    <citation type="journal article" date="2022" name="DNA Res.">
        <title>Chromosomal-level genome assembly of the orchid tree Bauhinia variegata (Leguminosae; Cercidoideae) supports the allotetraploid origin hypothesis of Bauhinia.</title>
        <authorList>
            <person name="Zhong Y."/>
            <person name="Chen Y."/>
            <person name="Zheng D."/>
            <person name="Pang J."/>
            <person name="Liu Y."/>
            <person name="Luo S."/>
            <person name="Meng S."/>
            <person name="Qian L."/>
            <person name="Wei D."/>
            <person name="Dai S."/>
            <person name="Zhou R."/>
        </authorList>
    </citation>
    <scope>NUCLEOTIDE SEQUENCE [LARGE SCALE GENOMIC DNA]</scope>
    <source>
        <strain evidence="1">BV-YZ2020</strain>
    </source>
</reference>
<name>A0ACB9KGX2_BAUVA</name>
<proteinExistence type="predicted"/>
<protein>
    <submittedName>
        <fullName evidence="1">Uncharacterized protein</fullName>
    </submittedName>
</protein>
<dbReference type="EMBL" id="CM039439">
    <property type="protein sequence ID" value="KAI4296455.1"/>
    <property type="molecule type" value="Genomic_DNA"/>
</dbReference>
<comment type="caution">
    <text evidence="1">The sequence shown here is derived from an EMBL/GenBank/DDBJ whole genome shotgun (WGS) entry which is preliminary data.</text>
</comment>
<organism evidence="1 2">
    <name type="scientific">Bauhinia variegata</name>
    <name type="common">Purple orchid tree</name>
    <name type="synonym">Phanera variegata</name>
    <dbReference type="NCBI Taxonomy" id="167791"/>
    <lineage>
        <taxon>Eukaryota</taxon>
        <taxon>Viridiplantae</taxon>
        <taxon>Streptophyta</taxon>
        <taxon>Embryophyta</taxon>
        <taxon>Tracheophyta</taxon>
        <taxon>Spermatophyta</taxon>
        <taxon>Magnoliopsida</taxon>
        <taxon>eudicotyledons</taxon>
        <taxon>Gunneridae</taxon>
        <taxon>Pentapetalae</taxon>
        <taxon>rosids</taxon>
        <taxon>fabids</taxon>
        <taxon>Fabales</taxon>
        <taxon>Fabaceae</taxon>
        <taxon>Cercidoideae</taxon>
        <taxon>Cercideae</taxon>
        <taxon>Bauhiniinae</taxon>
        <taxon>Bauhinia</taxon>
    </lineage>
</organism>
<accession>A0ACB9KGX2</accession>
<evidence type="ECO:0000313" key="2">
    <source>
        <dbReference type="Proteomes" id="UP000828941"/>
    </source>
</evidence>
<evidence type="ECO:0000313" key="1">
    <source>
        <dbReference type="EMBL" id="KAI4296455.1"/>
    </source>
</evidence>